<proteinExistence type="predicted"/>
<name>A0A561T517_9PSEU</name>
<evidence type="ECO:0000313" key="2">
    <source>
        <dbReference type="Proteomes" id="UP000321261"/>
    </source>
</evidence>
<reference evidence="1 2" key="1">
    <citation type="submission" date="2019-06" db="EMBL/GenBank/DDBJ databases">
        <title>Sequencing the genomes of 1000 actinobacteria strains.</title>
        <authorList>
            <person name="Klenk H.-P."/>
        </authorList>
    </citation>
    <scope>NUCLEOTIDE SEQUENCE [LARGE SCALE GENOMIC DNA]</scope>
    <source>
        <strain evidence="1 2">DSM 45671</strain>
    </source>
</reference>
<gene>
    <name evidence="1" type="ORF">FHX44_118152</name>
</gene>
<dbReference type="OrthoDB" id="148799at2"/>
<dbReference type="EMBL" id="VIWU01000001">
    <property type="protein sequence ID" value="TWF82207.1"/>
    <property type="molecule type" value="Genomic_DNA"/>
</dbReference>
<evidence type="ECO:0000313" key="1">
    <source>
        <dbReference type="EMBL" id="TWF82207.1"/>
    </source>
</evidence>
<keyword evidence="2" id="KW-1185">Reference proteome</keyword>
<accession>A0A561T517</accession>
<dbReference type="AlphaFoldDB" id="A0A561T517"/>
<sequence length="66" mass="7405">MPEPQDEITPVMVELFDALADITTDPETAADSRALYECDDRLRVDSSVRNMSRDGRWEPIMPGAAH</sequence>
<dbReference type="Proteomes" id="UP000321261">
    <property type="component" value="Unassembled WGS sequence"/>
</dbReference>
<protein>
    <submittedName>
        <fullName evidence="1">Uncharacterized protein</fullName>
    </submittedName>
</protein>
<comment type="caution">
    <text evidence="1">The sequence shown here is derived from an EMBL/GenBank/DDBJ whole genome shotgun (WGS) entry which is preliminary data.</text>
</comment>
<dbReference type="RefSeq" id="WP_147260569.1">
    <property type="nucleotide sequence ID" value="NZ_VIWU01000001.1"/>
</dbReference>
<organism evidence="1 2">
    <name type="scientific">Pseudonocardia hierapolitana</name>
    <dbReference type="NCBI Taxonomy" id="1128676"/>
    <lineage>
        <taxon>Bacteria</taxon>
        <taxon>Bacillati</taxon>
        <taxon>Actinomycetota</taxon>
        <taxon>Actinomycetes</taxon>
        <taxon>Pseudonocardiales</taxon>
        <taxon>Pseudonocardiaceae</taxon>
        <taxon>Pseudonocardia</taxon>
    </lineage>
</organism>